<dbReference type="Gene3D" id="1.10.10.10">
    <property type="entry name" value="Winged helix-like DNA-binding domain superfamily/Winged helix DNA-binding domain"/>
    <property type="match status" value="1"/>
</dbReference>
<evidence type="ECO:0000256" key="7">
    <source>
        <dbReference type="ARBA" id="ARBA00031658"/>
    </source>
</evidence>
<keyword evidence="10" id="KW-1185">Reference proteome</keyword>
<dbReference type="GO" id="GO:0030170">
    <property type="term" value="F:pyridoxal phosphate binding"/>
    <property type="evidence" value="ECO:0007669"/>
    <property type="project" value="InterPro"/>
</dbReference>
<dbReference type="InterPro" id="IPR051446">
    <property type="entry name" value="HTH_trans_reg/aminotransferase"/>
</dbReference>
<dbReference type="InterPro" id="IPR036390">
    <property type="entry name" value="WH_DNA-bd_sf"/>
</dbReference>
<accession>A0A1I4J099</accession>
<dbReference type="CDD" id="cd07377">
    <property type="entry name" value="WHTH_GntR"/>
    <property type="match status" value="1"/>
</dbReference>
<dbReference type="Pfam" id="PF00155">
    <property type="entry name" value="Aminotran_1_2"/>
    <property type="match status" value="1"/>
</dbReference>
<dbReference type="PANTHER" id="PTHR46577">
    <property type="entry name" value="HTH-TYPE TRANSCRIPTIONAL REGULATORY PROTEIN GABR"/>
    <property type="match status" value="1"/>
</dbReference>
<dbReference type="PRINTS" id="PR00035">
    <property type="entry name" value="HTHGNTR"/>
</dbReference>
<keyword evidence="4" id="KW-0805">Transcription regulation</keyword>
<keyword evidence="6" id="KW-0804">Transcription</keyword>
<dbReference type="InterPro" id="IPR004839">
    <property type="entry name" value="Aminotransferase_I/II_large"/>
</dbReference>
<evidence type="ECO:0000256" key="3">
    <source>
        <dbReference type="ARBA" id="ARBA00022898"/>
    </source>
</evidence>
<evidence type="ECO:0000256" key="6">
    <source>
        <dbReference type="ARBA" id="ARBA00023163"/>
    </source>
</evidence>
<comment type="similarity">
    <text evidence="1">In the C-terminal section; belongs to the class-I pyridoxal-phosphate-dependent aminotransferase family.</text>
</comment>
<dbReference type="InterPro" id="IPR036388">
    <property type="entry name" value="WH-like_DNA-bd_sf"/>
</dbReference>
<dbReference type="OrthoDB" id="9808770at2"/>
<gene>
    <name evidence="9" type="ORF">SAMN05192568_100767</name>
</gene>
<dbReference type="SUPFAM" id="SSF53383">
    <property type="entry name" value="PLP-dependent transferases"/>
    <property type="match status" value="1"/>
</dbReference>
<evidence type="ECO:0000256" key="1">
    <source>
        <dbReference type="ARBA" id="ARBA00005384"/>
    </source>
</evidence>
<evidence type="ECO:0000313" key="9">
    <source>
        <dbReference type="EMBL" id="SFL60068.1"/>
    </source>
</evidence>
<dbReference type="GO" id="GO:0003677">
    <property type="term" value="F:DNA binding"/>
    <property type="evidence" value="ECO:0007669"/>
    <property type="project" value="UniProtKB-KW"/>
</dbReference>
<evidence type="ECO:0000259" key="8">
    <source>
        <dbReference type="PROSITE" id="PS50949"/>
    </source>
</evidence>
<dbReference type="STRING" id="582667.SAMN05192568_100767"/>
<dbReference type="InterPro" id="IPR015421">
    <property type="entry name" value="PyrdxlP-dep_Trfase_major"/>
</dbReference>
<dbReference type="Proteomes" id="UP000199048">
    <property type="component" value="Unassembled WGS sequence"/>
</dbReference>
<keyword evidence="3" id="KW-0663">Pyridoxal phosphate</keyword>
<name>A0A1I4J099_9HYPH</name>
<dbReference type="InterPro" id="IPR015424">
    <property type="entry name" value="PyrdxlP-dep_Trfase"/>
</dbReference>
<dbReference type="AlphaFoldDB" id="A0A1I4J099"/>
<dbReference type="SMART" id="SM00345">
    <property type="entry name" value="HTH_GNTR"/>
    <property type="match status" value="1"/>
</dbReference>
<organism evidence="9 10">
    <name type="scientific">Methylobacterium pseudosasicola</name>
    <dbReference type="NCBI Taxonomy" id="582667"/>
    <lineage>
        <taxon>Bacteria</taxon>
        <taxon>Pseudomonadati</taxon>
        <taxon>Pseudomonadota</taxon>
        <taxon>Alphaproteobacteria</taxon>
        <taxon>Hyphomicrobiales</taxon>
        <taxon>Methylobacteriaceae</taxon>
        <taxon>Methylobacterium</taxon>
    </lineage>
</organism>
<dbReference type="Gene3D" id="3.40.640.10">
    <property type="entry name" value="Type I PLP-dependent aspartate aminotransferase-like (Major domain)"/>
    <property type="match status" value="1"/>
</dbReference>
<dbReference type="Pfam" id="PF00392">
    <property type="entry name" value="GntR"/>
    <property type="match status" value="1"/>
</dbReference>
<sequence length="475" mass="52332">MARRTRTLPLGMPVAPPERAKARWVVEALRIAIREGRVAPGSRVPSTRDLAGQWGVSRGLVSAAYEELQGEGLLESAPGSGTYVRAGAVDPRPGGAEVTPPREKIESGWIRVNPERPFIARETDVSQFPIGVWKRLAQRVLSEADTRFFYDPDPAGSEELRLQVARYLGFARGIRCDPDDILITTGTRHSLDLCLRGLARPGDRVWTESPGYAGAEVLIRAHELEAVPVPVDTDGFQVETAEAMAPEASLCLLTPSHQSPLGVRLSLDRRTRLLEWAERQGAYIVEDDYDGEFVFEQVRVPAFKAMDAGDRIIHAGSFNKSLFPTLRIGYMVVPRAIRARMRTLRADTGRGNSTLEQSILSRFIAEGHFAQHIRRMERVYKDKCARSLQAIRQGYGGPLGVLGTQGGFHFFLRLPDGLDAARFAESCRQNGLMLQTASLQGAERRETGIVVGYSSLTSETIDRAGAMLGRLLRSG</sequence>
<protein>
    <recommendedName>
        <fullName evidence="2">8-amino-7-oxononanoate synthase</fullName>
    </recommendedName>
    <alternativeName>
        <fullName evidence="7">Alpha-oxoamine synthase</fullName>
    </alternativeName>
</protein>
<evidence type="ECO:0000256" key="2">
    <source>
        <dbReference type="ARBA" id="ARBA00016004"/>
    </source>
</evidence>
<proteinExistence type="inferred from homology"/>
<dbReference type="PANTHER" id="PTHR46577:SF1">
    <property type="entry name" value="HTH-TYPE TRANSCRIPTIONAL REGULATORY PROTEIN GABR"/>
    <property type="match status" value="1"/>
</dbReference>
<dbReference type="SUPFAM" id="SSF46785">
    <property type="entry name" value="Winged helix' DNA-binding domain"/>
    <property type="match status" value="1"/>
</dbReference>
<dbReference type="InterPro" id="IPR000524">
    <property type="entry name" value="Tscrpt_reg_HTH_GntR"/>
</dbReference>
<dbReference type="PROSITE" id="PS50949">
    <property type="entry name" value="HTH_GNTR"/>
    <property type="match status" value="1"/>
</dbReference>
<reference evidence="10" key="1">
    <citation type="submission" date="2016-10" db="EMBL/GenBank/DDBJ databases">
        <authorList>
            <person name="Varghese N."/>
            <person name="Submissions S."/>
        </authorList>
    </citation>
    <scope>NUCLEOTIDE SEQUENCE [LARGE SCALE GENOMIC DNA]</scope>
    <source>
        <strain evidence="10">BL36</strain>
    </source>
</reference>
<dbReference type="RefSeq" id="WP_092039277.1">
    <property type="nucleotide sequence ID" value="NZ_FOTK01000007.1"/>
</dbReference>
<dbReference type="GO" id="GO:0003700">
    <property type="term" value="F:DNA-binding transcription factor activity"/>
    <property type="evidence" value="ECO:0007669"/>
    <property type="project" value="InterPro"/>
</dbReference>
<dbReference type="CDD" id="cd00609">
    <property type="entry name" value="AAT_like"/>
    <property type="match status" value="1"/>
</dbReference>
<evidence type="ECO:0000256" key="5">
    <source>
        <dbReference type="ARBA" id="ARBA00023125"/>
    </source>
</evidence>
<evidence type="ECO:0000256" key="4">
    <source>
        <dbReference type="ARBA" id="ARBA00023015"/>
    </source>
</evidence>
<keyword evidence="5" id="KW-0238">DNA-binding</keyword>
<evidence type="ECO:0000313" key="10">
    <source>
        <dbReference type="Proteomes" id="UP000199048"/>
    </source>
</evidence>
<feature type="domain" description="HTH gntR-type" evidence="8">
    <location>
        <begin position="19"/>
        <end position="87"/>
    </location>
</feature>
<dbReference type="EMBL" id="FOTK01000007">
    <property type="protein sequence ID" value="SFL60068.1"/>
    <property type="molecule type" value="Genomic_DNA"/>
</dbReference>